<keyword evidence="1" id="KW-0677">Repeat</keyword>
<keyword evidence="5" id="KW-1185">Reference proteome</keyword>
<protein>
    <recommendedName>
        <fullName evidence="6">Fungal N-terminal domain-containing protein</fullName>
    </recommendedName>
</protein>
<gene>
    <name evidence="4" type="ORF">JMJ35_000620</name>
</gene>
<evidence type="ECO:0000313" key="5">
    <source>
        <dbReference type="Proteomes" id="UP001166286"/>
    </source>
</evidence>
<dbReference type="Pfam" id="PF12796">
    <property type="entry name" value="Ank_2"/>
    <property type="match status" value="1"/>
</dbReference>
<dbReference type="AlphaFoldDB" id="A0AA39R9S4"/>
<proteinExistence type="predicted"/>
<accession>A0AA39R9S4</accession>
<feature type="repeat" description="ANK" evidence="3">
    <location>
        <begin position="588"/>
        <end position="623"/>
    </location>
</feature>
<dbReference type="EMBL" id="JAFEKC020000001">
    <property type="protein sequence ID" value="KAK0517465.1"/>
    <property type="molecule type" value="Genomic_DNA"/>
</dbReference>
<dbReference type="InterPro" id="IPR002110">
    <property type="entry name" value="Ankyrin_rpt"/>
</dbReference>
<evidence type="ECO:0008006" key="6">
    <source>
        <dbReference type="Google" id="ProtNLM"/>
    </source>
</evidence>
<dbReference type="Gene3D" id="1.25.40.20">
    <property type="entry name" value="Ankyrin repeat-containing domain"/>
    <property type="match status" value="2"/>
</dbReference>
<evidence type="ECO:0000313" key="4">
    <source>
        <dbReference type="EMBL" id="KAK0517465.1"/>
    </source>
</evidence>
<keyword evidence="2 3" id="KW-0040">ANK repeat</keyword>
<sequence>MEPLSAAASILAVVCAARKAAESLHRLKAIKNAPKELEDLLLEFSQIEIVLQSYKNLPANFQWRSPNLTTVLSIAENKFDELDKLVHYTLTKAGSNEQVDRLQWIRQRLDTERLREQLGQVLVTLNTLLNTTSFVKTDSLGSTTLQDISFTTNEVLNEQKRTQSQVVAVLPGFAAAASQMCQRIEESQTTQLELIRLLGHVRQANLTSLSGEGNLLLKDDHEPTDQLVIPRSAVSSNHGRKIHHVRTPRPCQRNCDCNCHDTRQIGTPWAWRKCIGFGSVRISGRYSLQQCNIRGCKQSASPSLRLDYILPQWLILRMVSIWYNSTPLHGPEFLLRVPVVLPWPKPPRPRDRERYLQARNEHIDHWLHTPSYIDPQGHALLYWAVIYKRYDVINHLLDMGVDLHQPVFPLGPSSHMMLWWRWTSDTKRLDHTQQVEAVSNVVWDEFIEVGALTELHLIVIGFRNRGLETYIGAHPEELEVEDSLGHVPLWYASISGELANIHTLLNYGAILDENTFNFREFFSISGSKAFDVMEEHLSSGALKSLFKKGCASDWFLFTNTGRLDDDEILAVDKLCLEYGFDVDYEFSDGQTLLMKMLQKSYPGLPLRVKQLLDHGADLEVKDDYGKTALHRCIETDPYCGIDPKTFSVLLENGARVDYRAWDGTTILHALICNIVYLEPISIVLRLDTSGLLLDAKGSNGYIAFDLLILRARRFRQDLRDCSVSIEVSRVDEYFDARNGVLILGKWMWRAKKPDMERKVLTALEALLHKVQELQGIPPEEQYPSVESVLDQEDMDAEASRLEGLPGCWPE</sequence>
<evidence type="ECO:0000256" key="1">
    <source>
        <dbReference type="ARBA" id="ARBA00022737"/>
    </source>
</evidence>
<dbReference type="PANTHER" id="PTHR24180:SF45">
    <property type="entry name" value="POLY [ADP-RIBOSE] POLYMERASE TANKYRASE"/>
    <property type="match status" value="1"/>
</dbReference>
<organism evidence="4 5">
    <name type="scientific">Cladonia borealis</name>
    <dbReference type="NCBI Taxonomy" id="184061"/>
    <lineage>
        <taxon>Eukaryota</taxon>
        <taxon>Fungi</taxon>
        <taxon>Dikarya</taxon>
        <taxon>Ascomycota</taxon>
        <taxon>Pezizomycotina</taxon>
        <taxon>Lecanoromycetes</taxon>
        <taxon>OSLEUM clade</taxon>
        <taxon>Lecanoromycetidae</taxon>
        <taxon>Lecanorales</taxon>
        <taxon>Lecanorineae</taxon>
        <taxon>Cladoniaceae</taxon>
        <taxon>Cladonia</taxon>
    </lineage>
</organism>
<dbReference type="InterPro" id="IPR051637">
    <property type="entry name" value="Ank_repeat_dom-contain_49"/>
</dbReference>
<dbReference type="Proteomes" id="UP001166286">
    <property type="component" value="Unassembled WGS sequence"/>
</dbReference>
<evidence type="ECO:0000256" key="3">
    <source>
        <dbReference type="PROSITE-ProRule" id="PRU00023"/>
    </source>
</evidence>
<dbReference type="SUPFAM" id="SSF48403">
    <property type="entry name" value="Ankyrin repeat"/>
    <property type="match status" value="1"/>
</dbReference>
<dbReference type="SMART" id="SM00248">
    <property type="entry name" value="ANK"/>
    <property type="match status" value="4"/>
</dbReference>
<dbReference type="PROSITE" id="PS50088">
    <property type="entry name" value="ANK_REPEAT"/>
    <property type="match status" value="1"/>
</dbReference>
<name>A0AA39R9S4_9LECA</name>
<reference evidence="4" key="1">
    <citation type="submission" date="2023-03" db="EMBL/GenBank/DDBJ databases">
        <title>Complete genome of Cladonia borealis.</title>
        <authorList>
            <person name="Park H."/>
        </authorList>
    </citation>
    <scope>NUCLEOTIDE SEQUENCE</scope>
    <source>
        <strain evidence="4">ANT050790</strain>
    </source>
</reference>
<evidence type="ECO:0000256" key="2">
    <source>
        <dbReference type="ARBA" id="ARBA00023043"/>
    </source>
</evidence>
<comment type="caution">
    <text evidence="4">The sequence shown here is derived from an EMBL/GenBank/DDBJ whole genome shotgun (WGS) entry which is preliminary data.</text>
</comment>
<dbReference type="InterPro" id="IPR036770">
    <property type="entry name" value="Ankyrin_rpt-contain_sf"/>
</dbReference>
<dbReference type="PANTHER" id="PTHR24180">
    <property type="entry name" value="CYCLIN-DEPENDENT KINASE INHIBITOR 2C-RELATED"/>
    <property type="match status" value="1"/>
</dbReference>